<proteinExistence type="predicted"/>
<comment type="caution">
    <text evidence="1">The sequence shown here is derived from an EMBL/GenBank/DDBJ whole genome shotgun (WGS) entry which is preliminary data.</text>
</comment>
<gene>
    <name evidence="1" type="ORF">D3227_31085</name>
</gene>
<dbReference type="AlphaFoldDB" id="A0A3A5KBR7"/>
<evidence type="ECO:0000313" key="1">
    <source>
        <dbReference type="EMBL" id="RJT30065.1"/>
    </source>
</evidence>
<reference evidence="1 2" key="1">
    <citation type="submission" date="2018-09" db="EMBL/GenBank/DDBJ databases">
        <title>Mesorhizobium carmichaelinearum sp. nov. isolated from Carmichaelinea spp. root nodules in New Zealand.</title>
        <authorList>
            <person name="De Meyer S.E."/>
        </authorList>
    </citation>
    <scope>NUCLEOTIDE SEQUENCE [LARGE SCALE GENOMIC DNA]</scope>
    <source>
        <strain evidence="1 2">ICMP19557</strain>
    </source>
</reference>
<protein>
    <submittedName>
        <fullName evidence="1">Uncharacterized protein</fullName>
    </submittedName>
</protein>
<dbReference type="EMBL" id="QZWZ01000038">
    <property type="protein sequence ID" value="RJT30065.1"/>
    <property type="molecule type" value="Genomic_DNA"/>
</dbReference>
<keyword evidence="2" id="KW-1185">Reference proteome</keyword>
<dbReference type="Proteomes" id="UP000272706">
    <property type="component" value="Unassembled WGS sequence"/>
</dbReference>
<name>A0A3A5KBR7_9HYPH</name>
<accession>A0A3A5KBR7</accession>
<organism evidence="1 2">
    <name type="scientific">Mesorhizobium waimense</name>
    <dbReference type="NCBI Taxonomy" id="1300307"/>
    <lineage>
        <taxon>Bacteria</taxon>
        <taxon>Pseudomonadati</taxon>
        <taxon>Pseudomonadota</taxon>
        <taxon>Alphaproteobacteria</taxon>
        <taxon>Hyphomicrobiales</taxon>
        <taxon>Phyllobacteriaceae</taxon>
        <taxon>Mesorhizobium</taxon>
    </lineage>
</organism>
<evidence type="ECO:0000313" key="2">
    <source>
        <dbReference type="Proteomes" id="UP000272706"/>
    </source>
</evidence>
<sequence>MELLASSTVGFEGTGSFAATSRALLQFSHFAATEKAIHFDNAERIAAPVILAYLWARKRLLCGLIPPRLDWVAGTKWRLFSWMRGWQCDYSAKLFRLSLYGRQSSW</sequence>